<evidence type="ECO:0000256" key="1">
    <source>
        <dbReference type="PROSITE-ProRule" id="PRU00169"/>
    </source>
</evidence>
<feature type="modified residue" description="4-aspartylphosphate" evidence="1">
    <location>
        <position position="240"/>
    </location>
</feature>
<evidence type="ECO:0000259" key="3">
    <source>
        <dbReference type="PROSITE" id="PS50851"/>
    </source>
</evidence>
<dbReference type="InterPro" id="IPR002545">
    <property type="entry name" value="CheW-lke_dom"/>
</dbReference>
<feature type="domain" description="CheW-like" evidence="3">
    <location>
        <begin position="19"/>
        <end position="160"/>
    </location>
</feature>
<proteinExistence type="predicted"/>
<dbReference type="Gene3D" id="2.40.50.180">
    <property type="entry name" value="CheA-289, Domain 4"/>
    <property type="match status" value="1"/>
</dbReference>
<dbReference type="Pfam" id="PF01584">
    <property type="entry name" value="CheW"/>
    <property type="match status" value="1"/>
</dbReference>
<dbReference type="PANTHER" id="PTHR47233:SF3">
    <property type="entry name" value="CHEMOTAXIS PROTEIN CHEV"/>
    <property type="match status" value="1"/>
</dbReference>
<dbReference type="OrthoDB" id="9806105at2"/>
<dbReference type="SMART" id="SM00448">
    <property type="entry name" value="REC"/>
    <property type="match status" value="1"/>
</dbReference>
<evidence type="ECO:0000313" key="4">
    <source>
        <dbReference type="EMBL" id="SER08260.1"/>
    </source>
</evidence>
<dbReference type="Pfam" id="PF00072">
    <property type="entry name" value="Response_reg"/>
    <property type="match status" value="1"/>
</dbReference>
<keyword evidence="5" id="KW-1185">Reference proteome</keyword>
<reference evidence="5" key="1">
    <citation type="submission" date="2016-10" db="EMBL/GenBank/DDBJ databases">
        <authorList>
            <person name="Varghese N."/>
            <person name="Submissions S."/>
        </authorList>
    </citation>
    <scope>NUCLEOTIDE SEQUENCE [LARGE SCALE GENOMIC DNA]</scope>
    <source>
        <strain evidence="5">DSM 18887</strain>
    </source>
</reference>
<dbReference type="SMART" id="SM00260">
    <property type="entry name" value="CheW"/>
    <property type="match status" value="1"/>
</dbReference>
<dbReference type="InterPro" id="IPR024181">
    <property type="entry name" value="Chemotax_regulator_CheV"/>
</dbReference>
<sequence length="311" mass="34635">MSGINSTVNQRTNMAGQNRLELLLFGLNDDQEYGINVFKVREVLTCPELTGIPKQTTALKGLAHIRGETIPVIDLSQAIGAEPIPAEDRLNCFLIVSEYNRRVLAFLVRNVDRILPAKWDQVSPPPIETNEKNYLTAVVQHEGGLIEILDVEQVLADLIPVSTDVKTTKVTESFKKNAAQYHILVVDDSSVARTQVKKALENLNIKVTTANDGKAALDMLTEMADKDQRMTDTFLMVISDIEMPQMDGYTLVKKIREDIRLKPLYVMLHSSLSGRFNLAMVKRVGADAFIGKFNPDELAEAVIQRIESVEG</sequence>
<feature type="domain" description="Response regulatory" evidence="2">
    <location>
        <begin position="182"/>
        <end position="307"/>
    </location>
</feature>
<dbReference type="GO" id="GO:0006935">
    <property type="term" value="P:chemotaxis"/>
    <property type="evidence" value="ECO:0007669"/>
    <property type="project" value="InterPro"/>
</dbReference>
<dbReference type="InterPro" id="IPR001789">
    <property type="entry name" value="Sig_transdc_resp-reg_receiver"/>
</dbReference>
<gene>
    <name evidence="4" type="ORF">SAMN03080615_03864</name>
</gene>
<dbReference type="GO" id="GO:0000160">
    <property type="term" value="P:phosphorelay signal transduction system"/>
    <property type="evidence" value="ECO:0007669"/>
    <property type="project" value="InterPro"/>
</dbReference>
<dbReference type="Proteomes" id="UP000198749">
    <property type="component" value="Unassembled WGS sequence"/>
</dbReference>
<accession>A0A1H9LA63</accession>
<dbReference type="EMBL" id="FOGB01000016">
    <property type="protein sequence ID" value="SER08260.1"/>
    <property type="molecule type" value="Genomic_DNA"/>
</dbReference>
<dbReference type="Gene3D" id="3.40.50.2300">
    <property type="match status" value="1"/>
</dbReference>
<name>A0A1H9LA63_9GAMM</name>
<dbReference type="InterPro" id="IPR011006">
    <property type="entry name" value="CheY-like_superfamily"/>
</dbReference>
<keyword evidence="1" id="KW-0597">Phosphoprotein</keyword>
<evidence type="ECO:0000313" key="5">
    <source>
        <dbReference type="Proteomes" id="UP000198749"/>
    </source>
</evidence>
<dbReference type="STRING" id="355243.SAMN03080615_03864"/>
<dbReference type="Gene3D" id="2.30.30.40">
    <property type="entry name" value="SH3 Domains"/>
    <property type="match status" value="1"/>
</dbReference>
<dbReference type="PROSITE" id="PS50110">
    <property type="entry name" value="RESPONSE_REGULATORY"/>
    <property type="match status" value="1"/>
</dbReference>
<dbReference type="PANTHER" id="PTHR47233">
    <property type="entry name" value="CHEMOTAXIS PROTEIN CHEV"/>
    <property type="match status" value="1"/>
</dbReference>
<dbReference type="SUPFAM" id="SSF50341">
    <property type="entry name" value="CheW-like"/>
    <property type="match status" value="1"/>
</dbReference>
<evidence type="ECO:0000259" key="2">
    <source>
        <dbReference type="PROSITE" id="PS50110"/>
    </source>
</evidence>
<protein>
    <submittedName>
        <fullName evidence="4">Two-component system, chemotaxis family, response regulator CheV</fullName>
    </submittedName>
</protein>
<dbReference type="SUPFAM" id="SSF52172">
    <property type="entry name" value="CheY-like"/>
    <property type="match status" value="1"/>
</dbReference>
<dbReference type="PROSITE" id="PS50851">
    <property type="entry name" value="CHEW"/>
    <property type="match status" value="1"/>
</dbReference>
<organism evidence="4 5">
    <name type="scientific">Amphritea atlantica</name>
    <dbReference type="NCBI Taxonomy" id="355243"/>
    <lineage>
        <taxon>Bacteria</taxon>
        <taxon>Pseudomonadati</taxon>
        <taxon>Pseudomonadota</taxon>
        <taxon>Gammaproteobacteria</taxon>
        <taxon>Oceanospirillales</taxon>
        <taxon>Oceanospirillaceae</taxon>
        <taxon>Amphritea</taxon>
    </lineage>
</organism>
<dbReference type="RefSeq" id="WP_091361478.1">
    <property type="nucleotide sequence ID" value="NZ_AP025284.1"/>
</dbReference>
<dbReference type="PIRSF" id="PIRSF002867">
    <property type="entry name" value="CheV"/>
    <property type="match status" value="1"/>
</dbReference>
<dbReference type="InterPro" id="IPR036061">
    <property type="entry name" value="CheW-like_dom_sf"/>
</dbReference>
<dbReference type="AlphaFoldDB" id="A0A1H9LA63"/>
<dbReference type="CDD" id="cd19924">
    <property type="entry name" value="REC_CheV-like"/>
    <property type="match status" value="1"/>
</dbReference>